<name>A0A6S6U5Y2_9BACT</name>
<dbReference type="AlphaFoldDB" id="A0A6S6U5Y2"/>
<evidence type="ECO:0000313" key="1">
    <source>
        <dbReference type="EMBL" id="CAA6823588.1"/>
    </source>
</evidence>
<accession>A0A6S6U5Y2</accession>
<gene>
    <name evidence="1" type="ORF">HELGO_WM6132</name>
</gene>
<protein>
    <submittedName>
        <fullName evidence="1">Uncharacterized protein</fullName>
    </submittedName>
</protein>
<sequence length="58" mass="6052">MKFVGVILLLVSLFVNLKAGKVTWGENGSPSIAGTAGQGCTQNSFGLEERNATKGNCH</sequence>
<dbReference type="EMBL" id="CACVAU010000069">
    <property type="protein sequence ID" value="CAA6823588.1"/>
    <property type="molecule type" value="Genomic_DNA"/>
</dbReference>
<reference evidence="1" key="1">
    <citation type="submission" date="2020-01" db="EMBL/GenBank/DDBJ databases">
        <authorList>
            <person name="Meier V. D."/>
            <person name="Meier V D."/>
        </authorList>
    </citation>
    <scope>NUCLEOTIDE SEQUENCE</scope>
    <source>
        <strain evidence="1">HLG_WM_MAG_05</strain>
    </source>
</reference>
<organism evidence="1">
    <name type="scientific">uncultured Sulfurovum sp</name>
    <dbReference type="NCBI Taxonomy" id="269237"/>
    <lineage>
        <taxon>Bacteria</taxon>
        <taxon>Pseudomonadati</taxon>
        <taxon>Campylobacterota</taxon>
        <taxon>Epsilonproteobacteria</taxon>
        <taxon>Campylobacterales</taxon>
        <taxon>Sulfurovaceae</taxon>
        <taxon>Sulfurovum</taxon>
        <taxon>environmental samples</taxon>
    </lineage>
</organism>
<proteinExistence type="predicted"/>